<dbReference type="PANTHER" id="PTHR37507">
    <property type="entry name" value="SPORULATION PROTEIN YDCC"/>
    <property type="match status" value="1"/>
</dbReference>
<feature type="region of interest" description="Disordered" evidence="1">
    <location>
        <begin position="300"/>
        <end position="319"/>
    </location>
</feature>
<name>A0A8T8I3E4_9PSEU</name>
<dbReference type="SUPFAM" id="SSF89392">
    <property type="entry name" value="Prokaryotic lipoproteins and lipoprotein localization factors"/>
    <property type="match status" value="1"/>
</dbReference>
<evidence type="ECO:0000256" key="1">
    <source>
        <dbReference type="SAM" id="MobiDB-lite"/>
    </source>
</evidence>
<evidence type="ECO:0000313" key="3">
    <source>
        <dbReference type="Proteomes" id="UP000671828"/>
    </source>
</evidence>
<dbReference type="Pfam" id="PF09865">
    <property type="entry name" value="DUF2092"/>
    <property type="match status" value="1"/>
</dbReference>
<feature type="region of interest" description="Disordered" evidence="1">
    <location>
        <begin position="357"/>
        <end position="402"/>
    </location>
</feature>
<dbReference type="AlphaFoldDB" id="A0A8T8I3E4"/>
<dbReference type="PANTHER" id="PTHR37507:SF2">
    <property type="entry name" value="SPORULATION PROTEIN YDCC"/>
    <property type="match status" value="1"/>
</dbReference>
<reference evidence="2" key="1">
    <citation type="submission" date="2021-04" db="EMBL/GenBank/DDBJ databases">
        <title>Saccharothrix algeriensis WGS.</title>
        <authorList>
            <person name="Stuskova K."/>
            <person name="Hakalova E."/>
            <person name="Tebbal A.B."/>
            <person name="Eichmeier A."/>
        </authorList>
    </citation>
    <scope>NUCLEOTIDE SEQUENCE</scope>
    <source>
        <strain evidence="2">NRRL B-24137</strain>
    </source>
</reference>
<gene>
    <name evidence="2" type="ORF">J7S33_11855</name>
</gene>
<organism evidence="2 3">
    <name type="scientific">Saccharothrix algeriensis</name>
    <dbReference type="NCBI Taxonomy" id="173560"/>
    <lineage>
        <taxon>Bacteria</taxon>
        <taxon>Bacillati</taxon>
        <taxon>Actinomycetota</taxon>
        <taxon>Actinomycetes</taxon>
        <taxon>Pseudonocardiales</taxon>
        <taxon>Pseudonocardiaceae</taxon>
        <taxon>Saccharothrix</taxon>
    </lineage>
</organism>
<protein>
    <submittedName>
        <fullName evidence="2">DUF2092 domain-containing protein</fullName>
    </submittedName>
</protein>
<dbReference type="InterPro" id="IPR019207">
    <property type="entry name" value="DUF2092"/>
</dbReference>
<dbReference type="Gene3D" id="2.50.20.10">
    <property type="entry name" value="Lipoprotein localisation LolA/LolB/LppX"/>
    <property type="match status" value="1"/>
</dbReference>
<proteinExistence type="predicted"/>
<feature type="compositionally biased region" description="Basic and acidic residues" evidence="1">
    <location>
        <begin position="305"/>
        <end position="319"/>
    </location>
</feature>
<dbReference type="InterPro" id="IPR052944">
    <property type="entry name" value="Sporulation_related"/>
</dbReference>
<dbReference type="EMBL" id="CP072788">
    <property type="protein sequence ID" value="QTR05289.1"/>
    <property type="molecule type" value="Genomic_DNA"/>
</dbReference>
<accession>A0A8T8I3E4</accession>
<sequence length="456" mass="47517">MNRRRVTVAAAAVGVVAGAAGLGVLAMPAGAGPAPVLPDVSAEALVESVLTAEPTAFGGSVEVSNDLGVPGIAGLPQLSDGDSRLRMWTDGEGRVRVQLPAGDSERTFVDDGRTGWLWNSADQTVTQLPHGELSEPTLELDPQAQKSVPPDPVSLSREVVAKVKEFSDVSVDGTARVAGRSVYELVLTPKPTERTVLREVRVAVDSELRVPLRVAVLTNGTDAPAVQVGFAELTVGPQDASLFTFTPPAGAKVKQFEQGGPTEEEKAAVQGALEAAKPEVLGEGWDVVLTVKVSPDALTTLSEQQSRRDRGEGRDRAEDVDVQGMLKQLGKQVSGPWGSGTLITTKVGGVLLADDGRVAAGAGPDQGPTERHPPGRVTAPAGARAQTPGPARDWGHRGGGCRTPALQHFSTSALQHFSTSALQHFSTSALQHFSTSALQHFSTDDGRGGPRCHATP</sequence>
<dbReference type="InterPro" id="IPR029046">
    <property type="entry name" value="LolA/LolB/LppX"/>
</dbReference>
<dbReference type="Proteomes" id="UP000671828">
    <property type="component" value="Chromosome"/>
</dbReference>
<evidence type="ECO:0000313" key="2">
    <source>
        <dbReference type="EMBL" id="QTR05289.1"/>
    </source>
</evidence>